<name>A0A915ZCU8_9GLOM</name>
<reference evidence="1" key="1">
    <citation type="submission" date="2020-05" db="EMBL/GenBank/DDBJ databases">
        <authorList>
            <person name="Rincon C."/>
            <person name="Sanders R I."/>
            <person name="Robbins C."/>
            <person name="Chaturvedi A."/>
        </authorList>
    </citation>
    <scope>NUCLEOTIDE SEQUENCE</scope>
    <source>
        <strain evidence="1">CHB12</strain>
    </source>
</reference>
<protein>
    <submittedName>
        <fullName evidence="1">Uncharacterized protein</fullName>
    </submittedName>
</protein>
<organism evidence="1 2">
    <name type="scientific">Rhizophagus irregularis</name>
    <dbReference type="NCBI Taxonomy" id="588596"/>
    <lineage>
        <taxon>Eukaryota</taxon>
        <taxon>Fungi</taxon>
        <taxon>Fungi incertae sedis</taxon>
        <taxon>Mucoromycota</taxon>
        <taxon>Glomeromycotina</taxon>
        <taxon>Glomeromycetes</taxon>
        <taxon>Glomerales</taxon>
        <taxon>Glomeraceae</taxon>
        <taxon>Rhizophagus</taxon>
    </lineage>
</organism>
<dbReference type="Proteomes" id="UP000684084">
    <property type="component" value="Unassembled WGS sequence"/>
</dbReference>
<accession>A0A915ZCU8</accession>
<sequence length="117" mass="13547">MELLVDSLNMQFHPIHISLGLEILNSQDFMICPKYSELTNEISEYEWDNILKDINEKSASGNSGIGYLVIKRLPPRLQNLIRETYNLMLISGHGNFPRLSPFRNQKNLITTWPTLDQ</sequence>
<dbReference type="AlphaFoldDB" id="A0A915ZCU8"/>
<dbReference type="OrthoDB" id="2304183at2759"/>
<gene>
    <name evidence="1" type="ORF">CHRIB12_LOCUS13282</name>
</gene>
<evidence type="ECO:0000313" key="2">
    <source>
        <dbReference type="Proteomes" id="UP000684084"/>
    </source>
</evidence>
<proteinExistence type="predicted"/>
<dbReference type="EMBL" id="CAGKOT010000030">
    <property type="protein sequence ID" value="CAB5371942.1"/>
    <property type="molecule type" value="Genomic_DNA"/>
</dbReference>
<comment type="caution">
    <text evidence="1">The sequence shown here is derived from an EMBL/GenBank/DDBJ whole genome shotgun (WGS) entry which is preliminary data.</text>
</comment>
<evidence type="ECO:0000313" key="1">
    <source>
        <dbReference type="EMBL" id="CAB5371942.1"/>
    </source>
</evidence>